<evidence type="ECO:0000313" key="3">
    <source>
        <dbReference type="Proteomes" id="UP000800039"/>
    </source>
</evidence>
<dbReference type="Proteomes" id="UP000800039">
    <property type="component" value="Unassembled WGS sequence"/>
</dbReference>
<dbReference type="EMBL" id="ML976614">
    <property type="protein sequence ID" value="KAF1852042.1"/>
    <property type="molecule type" value="Genomic_DNA"/>
</dbReference>
<feature type="region of interest" description="Disordered" evidence="1">
    <location>
        <begin position="1"/>
        <end position="54"/>
    </location>
</feature>
<gene>
    <name evidence="2" type="ORF">K460DRAFT_269703</name>
</gene>
<dbReference type="OrthoDB" id="5296at2759"/>
<dbReference type="RefSeq" id="XP_040794605.1">
    <property type="nucleotide sequence ID" value="XM_040927593.1"/>
</dbReference>
<keyword evidence="3" id="KW-1185">Reference proteome</keyword>
<comment type="caution">
    <text evidence="2">The sequence shown here is derived from an EMBL/GenBank/DDBJ whole genome shotgun (WGS) entry which is preliminary data.</text>
</comment>
<accession>A0A9P4GVG2</accession>
<proteinExistence type="predicted"/>
<name>A0A9P4GVG2_9PLEO</name>
<evidence type="ECO:0000256" key="1">
    <source>
        <dbReference type="SAM" id="MobiDB-lite"/>
    </source>
</evidence>
<feature type="compositionally biased region" description="Basic and acidic residues" evidence="1">
    <location>
        <begin position="175"/>
        <end position="184"/>
    </location>
</feature>
<evidence type="ECO:0000313" key="2">
    <source>
        <dbReference type="EMBL" id="KAF1852042.1"/>
    </source>
</evidence>
<organism evidence="2 3">
    <name type="scientific">Cucurbitaria berberidis CBS 394.84</name>
    <dbReference type="NCBI Taxonomy" id="1168544"/>
    <lineage>
        <taxon>Eukaryota</taxon>
        <taxon>Fungi</taxon>
        <taxon>Dikarya</taxon>
        <taxon>Ascomycota</taxon>
        <taxon>Pezizomycotina</taxon>
        <taxon>Dothideomycetes</taxon>
        <taxon>Pleosporomycetidae</taxon>
        <taxon>Pleosporales</taxon>
        <taxon>Pleosporineae</taxon>
        <taxon>Cucurbitariaceae</taxon>
        <taxon>Cucurbitaria</taxon>
    </lineage>
</organism>
<reference evidence="2" key="1">
    <citation type="submission" date="2020-01" db="EMBL/GenBank/DDBJ databases">
        <authorList>
            <consortium name="DOE Joint Genome Institute"/>
            <person name="Haridas S."/>
            <person name="Albert R."/>
            <person name="Binder M."/>
            <person name="Bloem J."/>
            <person name="Labutti K."/>
            <person name="Salamov A."/>
            <person name="Andreopoulos B."/>
            <person name="Baker S.E."/>
            <person name="Barry K."/>
            <person name="Bills G."/>
            <person name="Bluhm B.H."/>
            <person name="Cannon C."/>
            <person name="Castanera R."/>
            <person name="Culley D.E."/>
            <person name="Daum C."/>
            <person name="Ezra D."/>
            <person name="Gonzalez J.B."/>
            <person name="Henrissat B."/>
            <person name="Kuo A."/>
            <person name="Liang C."/>
            <person name="Lipzen A."/>
            <person name="Lutzoni F."/>
            <person name="Magnuson J."/>
            <person name="Mondo S."/>
            <person name="Nolan M."/>
            <person name="Ohm R."/>
            <person name="Pangilinan J."/>
            <person name="Park H.-J."/>
            <person name="Ramirez L."/>
            <person name="Alfaro M."/>
            <person name="Sun H."/>
            <person name="Tritt A."/>
            <person name="Yoshinaga Y."/>
            <person name="Zwiers L.-H."/>
            <person name="Turgeon B.G."/>
            <person name="Goodwin S.B."/>
            <person name="Spatafora J.W."/>
            <person name="Crous P.W."/>
            <person name="Grigoriev I.V."/>
        </authorList>
    </citation>
    <scope>NUCLEOTIDE SEQUENCE</scope>
    <source>
        <strain evidence="2">CBS 394.84</strain>
    </source>
</reference>
<feature type="compositionally biased region" description="Polar residues" evidence="1">
    <location>
        <begin position="1"/>
        <end position="10"/>
    </location>
</feature>
<feature type="region of interest" description="Disordered" evidence="1">
    <location>
        <begin position="272"/>
        <end position="329"/>
    </location>
</feature>
<feature type="compositionally biased region" description="Polar residues" evidence="1">
    <location>
        <begin position="185"/>
        <end position="204"/>
    </location>
</feature>
<feature type="compositionally biased region" description="Low complexity" evidence="1">
    <location>
        <begin position="273"/>
        <end position="287"/>
    </location>
</feature>
<feature type="compositionally biased region" description="Acidic residues" evidence="1">
    <location>
        <begin position="33"/>
        <end position="44"/>
    </location>
</feature>
<feature type="compositionally biased region" description="Polar residues" evidence="1">
    <location>
        <begin position="313"/>
        <end position="324"/>
    </location>
</feature>
<protein>
    <submittedName>
        <fullName evidence="2">Uncharacterized protein</fullName>
    </submittedName>
</protein>
<feature type="compositionally biased region" description="Basic residues" evidence="1">
    <location>
        <begin position="98"/>
        <end position="107"/>
    </location>
</feature>
<sequence length="696" mass="79360">MRSGPPQSRRSAAPALPHRTRARQQTWPPSPSVEDETAIVDEGEPPNNTRGTVDQEYLLDEIEQPPVAHDAYNDRDDYDRRFVLVSDPSTEDEARSTRGAHRDRRRKSFAERGNMAHIKTSVDEPPVFTERVSTPYAYTKPQKESTAPSPGAFLRSPEPITPTKSTTRTYAPSHDTWDTQREQNARPSNPRPTRSRQNSFSKSRPPSRYGRHETMPVPTPRIDVRSPSPARPPPGGTFLPYPVDDNPAHVFMPPEEYYQFDHSTIVSPRELYPESPRVSSSSIPGSPRVTEAASRSSKKVAAMPESPVRTRIARSNSARSQMSQDTRREQSAKKIAALDLDRPLSSCPRSELSARYDDWFNLQGYPNFNVCPTCYDGVFADTPFAIHFSETRPYVRSIERACDFSSPWMRLAWLLTIKQRRQSLDLLYALADIAGKDRPCPGDREFGTDRLAWYGIPNQRDGVHVANFAVCSCDKKMIEVLFPSMRGYFTMLPTNYQSSVPDKFLCSLRTSSRRFPRYLDLLVELDAEAQSLGQRPNINRFIQLARDNAFKGECAKDKSSTRKPWHFIPSLPEFTVCEECYDELVWPASQSKSVPSTLPRLFNKAIQLVPGEESDVGSSCCLYSPRMRRIWDTSVKEEDFAYLKRKAIERKKMETRLARERKGIVSWLLSAERGSSQWESARSELRGLEKEWATWE</sequence>
<dbReference type="GeneID" id="63844846"/>
<dbReference type="AlphaFoldDB" id="A0A9P4GVG2"/>
<feature type="region of interest" description="Disordered" evidence="1">
    <location>
        <begin position="84"/>
        <end position="239"/>
    </location>
</feature>